<dbReference type="GO" id="GO:0000444">
    <property type="term" value="C:MIS12/MIND type complex"/>
    <property type="evidence" value="ECO:0007669"/>
    <property type="project" value="InterPro"/>
</dbReference>
<feature type="region of interest" description="Disordered" evidence="1">
    <location>
        <begin position="1"/>
        <end position="193"/>
    </location>
</feature>
<dbReference type="InterPro" id="IPR013218">
    <property type="entry name" value="Dsn1/Mis13"/>
</dbReference>
<dbReference type="PANTHER" id="PTHR14778:SF2">
    <property type="entry name" value="KINETOCHORE-ASSOCIATED PROTEIN DSN1 HOMOLOG"/>
    <property type="match status" value="1"/>
</dbReference>
<dbReference type="GO" id="GO:0007059">
    <property type="term" value="P:chromosome segregation"/>
    <property type="evidence" value="ECO:0007669"/>
    <property type="project" value="InterPro"/>
</dbReference>
<evidence type="ECO:0008006" key="4">
    <source>
        <dbReference type="Google" id="ProtNLM"/>
    </source>
</evidence>
<reference evidence="2 3" key="1">
    <citation type="submission" date="2019-03" db="EMBL/GenBank/DDBJ databases">
        <title>Sequencing 23 genomes of Wallemia ichthyophaga.</title>
        <authorList>
            <person name="Gostincar C."/>
        </authorList>
    </citation>
    <scope>NUCLEOTIDE SEQUENCE [LARGE SCALE GENOMIC DNA]</scope>
    <source>
        <strain evidence="2 3">EXF-5753</strain>
    </source>
</reference>
<organism evidence="2 3">
    <name type="scientific">Wallemia hederae</name>
    <dbReference type="NCBI Taxonomy" id="1540922"/>
    <lineage>
        <taxon>Eukaryota</taxon>
        <taxon>Fungi</taxon>
        <taxon>Dikarya</taxon>
        <taxon>Basidiomycota</taxon>
        <taxon>Wallemiomycotina</taxon>
        <taxon>Wallemiomycetes</taxon>
        <taxon>Wallemiales</taxon>
        <taxon>Wallemiaceae</taxon>
        <taxon>Wallemia</taxon>
    </lineage>
</organism>
<evidence type="ECO:0000313" key="2">
    <source>
        <dbReference type="EMBL" id="TIA85102.1"/>
    </source>
</evidence>
<dbReference type="PANTHER" id="PTHR14778">
    <property type="entry name" value="KINETOCHORE-ASSOCIATED PROTEIN DSN1 HOMOLOG"/>
    <property type="match status" value="1"/>
</dbReference>
<gene>
    <name evidence="2" type="ORF">E3P99_04073</name>
</gene>
<keyword evidence="3" id="KW-1185">Reference proteome</keyword>
<feature type="region of interest" description="Disordered" evidence="1">
    <location>
        <begin position="531"/>
        <end position="561"/>
    </location>
</feature>
<dbReference type="EMBL" id="SPNW01000123">
    <property type="protein sequence ID" value="TIA85102.1"/>
    <property type="molecule type" value="Genomic_DNA"/>
</dbReference>
<dbReference type="AlphaFoldDB" id="A0A4T0FAU5"/>
<accession>A0A4T0FAU5</accession>
<feature type="compositionally biased region" description="Basic and acidic residues" evidence="1">
    <location>
        <begin position="86"/>
        <end position="138"/>
    </location>
</feature>
<evidence type="ECO:0000313" key="3">
    <source>
        <dbReference type="Proteomes" id="UP000310189"/>
    </source>
</evidence>
<feature type="compositionally biased region" description="Polar residues" evidence="1">
    <location>
        <begin position="1"/>
        <end position="23"/>
    </location>
</feature>
<proteinExistence type="predicted"/>
<sequence length="561" mass="64458">MATTSTRQSPRISNTLQKQSSFNYLLPPLDEDDLDEPPPSAPLPSRRTTRQNSSNDLDSRKKPRIDQPSQSQPLPSTHKSKSQPSSDKDPSRSHKRDRDPSSKDQDKRAQSSDKERHKEKEREREKDRAREKEKEKDRARAKKHQQQQDALRQRTDQERTSRDNAPSKIPKPFKLPEKAPATIASTPMKAPQPHISKHIDISAPMPVAETPQIKANKDLRKTRRSSVGNRGKRSSSWSRSGIIDPPHPDLNSTEFCRHIDQDLPDPRRFRILFEWCRFRACNPDSVRPRRSKRVEESELKEQKLLLNAINDNNVVSLAQDIVQDWVKSLSINAPPWMPPKTNKQKQKAKNPENEKYKELIKKSQETMAKLKQEDEMWTKLRSDARKAEQESVEMYNKTSTQINQDDTLQLDSLPQALRSDVEEILSKSSSDHQPIDQNKSINSLNFTIAELDQLYHQASTYLETSELYTDNVMSHFLGLLRSRLSPNKNDDDENKPDQEKALPSTLNLAAANSNNKYKEADALPLLRAISRPVVQQTKKSNSNDDDDDRAGEISLFWSRKV</sequence>
<dbReference type="GO" id="GO:0051301">
    <property type="term" value="P:cell division"/>
    <property type="evidence" value="ECO:0007669"/>
    <property type="project" value="InterPro"/>
</dbReference>
<dbReference type="Pfam" id="PF08202">
    <property type="entry name" value="MIS13"/>
    <property type="match status" value="1"/>
</dbReference>
<comment type="caution">
    <text evidence="2">The sequence shown here is derived from an EMBL/GenBank/DDBJ whole genome shotgun (WGS) entry which is preliminary data.</text>
</comment>
<name>A0A4T0FAU5_9BASI</name>
<dbReference type="OrthoDB" id="3364649at2759"/>
<feature type="compositionally biased region" description="Basic and acidic residues" evidence="1">
    <location>
        <begin position="151"/>
        <end position="162"/>
    </location>
</feature>
<feature type="region of interest" description="Disordered" evidence="1">
    <location>
        <begin position="219"/>
        <end position="249"/>
    </location>
</feature>
<feature type="compositionally biased region" description="Polar residues" evidence="1">
    <location>
        <begin position="67"/>
        <end position="77"/>
    </location>
</feature>
<protein>
    <recommendedName>
        <fullName evidence="4">Kinetochore protein mis13</fullName>
    </recommendedName>
</protein>
<dbReference type="Proteomes" id="UP000310189">
    <property type="component" value="Unassembled WGS sequence"/>
</dbReference>
<evidence type="ECO:0000256" key="1">
    <source>
        <dbReference type="SAM" id="MobiDB-lite"/>
    </source>
</evidence>